<evidence type="ECO:0000313" key="2">
    <source>
        <dbReference type="EMBL" id="QHS82851.1"/>
    </source>
</evidence>
<reference evidence="2" key="1">
    <citation type="journal article" date="2020" name="Nature">
        <title>Giant virus diversity and host interactions through global metagenomics.</title>
        <authorList>
            <person name="Schulz F."/>
            <person name="Roux S."/>
            <person name="Paez-Espino D."/>
            <person name="Jungbluth S."/>
            <person name="Walsh D.A."/>
            <person name="Denef V.J."/>
            <person name="McMahon K.D."/>
            <person name="Konstantinidis K.T."/>
            <person name="Eloe-Fadrosh E.A."/>
            <person name="Kyrpides N.C."/>
            <person name="Woyke T."/>
        </authorList>
    </citation>
    <scope>NUCLEOTIDE SEQUENCE</scope>
    <source>
        <strain evidence="2">GVMAG-S-1101171-111</strain>
    </source>
</reference>
<dbReference type="AlphaFoldDB" id="A0A6C0AU87"/>
<feature type="transmembrane region" description="Helical" evidence="1">
    <location>
        <begin position="182"/>
        <end position="203"/>
    </location>
</feature>
<dbReference type="EMBL" id="MN740806">
    <property type="protein sequence ID" value="QHS82851.1"/>
    <property type="molecule type" value="Genomic_DNA"/>
</dbReference>
<sequence length="210" mass="25266">MSEYTFPFNTCEKPKKNGIAQPYSALFNLINCVIIFYFLLKTKQKYTFILLFSILCFELFHVFSHILHIKGSIQINITHTLTYFMNLAFFYVFYCYTNKLPSYEFIFYLVALICLDIYSIFNLTIIYYLLSQSAIFISLLIYYFPLLPKFIQTSIYKIIFFVCIIILLFLNEKYNCEKMLKIYPYFPYHIFIETIGIVLFYIICSNFYKL</sequence>
<feature type="transmembrane region" description="Helical" evidence="1">
    <location>
        <begin position="73"/>
        <end position="94"/>
    </location>
</feature>
<protein>
    <submittedName>
        <fullName evidence="2">Uncharacterized protein</fullName>
    </submittedName>
</protein>
<keyword evidence="1" id="KW-0812">Transmembrane</keyword>
<accession>A0A6C0AU87</accession>
<feature type="transmembrane region" description="Helical" evidence="1">
    <location>
        <begin position="106"/>
        <end position="130"/>
    </location>
</feature>
<keyword evidence="1" id="KW-0472">Membrane</keyword>
<name>A0A6C0AU87_9ZZZZ</name>
<feature type="transmembrane region" description="Helical" evidence="1">
    <location>
        <begin position="150"/>
        <end position="170"/>
    </location>
</feature>
<evidence type="ECO:0000256" key="1">
    <source>
        <dbReference type="SAM" id="Phobius"/>
    </source>
</evidence>
<organism evidence="2">
    <name type="scientific">viral metagenome</name>
    <dbReference type="NCBI Taxonomy" id="1070528"/>
    <lineage>
        <taxon>unclassified sequences</taxon>
        <taxon>metagenomes</taxon>
        <taxon>organismal metagenomes</taxon>
    </lineage>
</organism>
<keyword evidence="1" id="KW-1133">Transmembrane helix</keyword>
<proteinExistence type="predicted"/>
<feature type="transmembrane region" description="Helical" evidence="1">
    <location>
        <begin position="47"/>
        <end position="67"/>
    </location>
</feature>
<feature type="transmembrane region" description="Helical" evidence="1">
    <location>
        <begin position="20"/>
        <end position="40"/>
    </location>
</feature>